<name>A0A1Y1V5Y2_9FUNG</name>
<comment type="caution">
    <text evidence="2">The sequence shown here is derived from an EMBL/GenBank/DDBJ whole genome shotgun (WGS) entry which is preliminary data.</text>
</comment>
<protein>
    <submittedName>
        <fullName evidence="2">Uncharacterized protein</fullName>
    </submittedName>
</protein>
<dbReference type="STRING" id="1754191.A0A1Y1V5Y2"/>
<feature type="transmembrane region" description="Helical" evidence="1">
    <location>
        <begin position="6"/>
        <end position="28"/>
    </location>
</feature>
<dbReference type="Proteomes" id="UP000193719">
    <property type="component" value="Unassembled WGS sequence"/>
</dbReference>
<dbReference type="Gene3D" id="3.40.50.2300">
    <property type="match status" value="1"/>
</dbReference>
<organism evidence="2 3">
    <name type="scientific">Piromyces finnis</name>
    <dbReference type="NCBI Taxonomy" id="1754191"/>
    <lineage>
        <taxon>Eukaryota</taxon>
        <taxon>Fungi</taxon>
        <taxon>Fungi incertae sedis</taxon>
        <taxon>Chytridiomycota</taxon>
        <taxon>Chytridiomycota incertae sedis</taxon>
        <taxon>Neocallimastigomycetes</taxon>
        <taxon>Neocallimastigales</taxon>
        <taxon>Neocallimastigaceae</taxon>
        <taxon>Piromyces</taxon>
    </lineage>
</organism>
<reference evidence="2 3" key="2">
    <citation type="submission" date="2016-08" db="EMBL/GenBank/DDBJ databases">
        <title>Pervasive Adenine N6-methylation of Active Genes in Fungi.</title>
        <authorList>
            <consortium name="DOE Joint Genome Institute"/>
            <person name="Mondo S.J."/>
            <person name="Dannebaum R.O."/>
            <person name="Kuo R.C."/>
            <person name="Labutti K."/>
            <person name="Haridas S."/>
            <person name="Kuo A."/>
            <person name="Salamov A."/>
            <person name="Ahrendt S.R."/>
            <person name="Lipzen A."/>
            <person name="Sullivan W."/>
            <person name="Andreopoulos W.B."/>
            <person name="Clum A."/>
            <person name="Lindquist E."/>
            <person name="Daum C."/>
            <person name="Ramamoorthy G.K."/>
            <person name="Gryganskyi A."/>
            <person name="Culley D."/>
            <person name="Magnuson J.K."/>
            <person name="James T.Y."/>
            <person name="O'Malley M.A."/>
            <person name="Stajich J.E."/>
            <person name="Spatafora J.W."/>
            <person name="Visel A."/>
            <person name="Grigoriev I.V."/>
        </authorList>
    </citation>
    <scope>NUCLEOTIDE SEQUENCE [LARGE SCALE GENOMIC DNA]</scope>
    <source>
        <strain evidence="3">finn</strain>
    </source>
</reference>
<keyword evidence="1" id="KW-0472">Membrane</keyword>
<keyword evidence="1" id="KW-0812">Transmembrane</keyword>
<dbReference type="EMBL" id="MCFH01000028">
    <property type="protein sequence ID" value="ORX48081.1"/>
    <property type="molecule type" value="Genomic_DNA"/>
</dbReference>
<keyword evidence="3" id="KW-1185">Reference proteome</keyword>
<proteinExistence type="predicted"/>
<evidence type="ECO:0000313" key="3">
    <source>
        <dbReference type="Proteomes" id="UP000193719"/>
    </source>
</evidence>
<reference evidence="2 3" key="1">
    <citation type="submission" date="2016-08" db="EMBL/GenBank/DDBJ databases">
        <title>Genomes of anaerobic fungi encode conserved fungal cellulosomes for biomass hydrolysis.</title>
        <authorList>
            <consortium name="DOE Joint Genome Institute"/>
            <person name="Haitjema C.H."/>
            <person name="Gilmore S.P."/>
            <person name="Henske J.K."/>
            <person name="Solomon K.V."/>
            <person name="De Groot R."/>
            <person name="Kuo A."/>
            <person name="Mondo S.J."/>
            <person name="Salamov A.A."/>
            <person name="Labutti K."/>
            <person name="Zhao Z."/>
            <person name="Chiniquy J."/>
            <person name="Barry K."/>
            <person name="Brewer H.M."/>
            <person name="Purvine S.O."/>
            <person name="Wright A.T."/>
            <person name="Boxma B."/>
            <person name="Van Alen T."/>
            <person name="Hackstein J.H."/>
            <person name="Baker S.E."/>
            <person name="Grigoriev I.V."/>
            <person name="O'Malley M.A."/>
        </authorList>
    </citation>
    <scope>NUCLEOTIDE SEQUENCE [LARGE SCALE GENOMIC DNA]</scope>
    <source>
        <strain evidence="3">finn</strain>
    </source>
</reference>
<evidence type="ECO:0000313" key="2">
    <source>
        <dbReference type="EMBL" id="ORX48081.1"/>
    </source>
</evidence>
<sequence length="293" mass="33778">MFNVNVISLFLQSLHLNTFIFSILLIIICTDKVIPQEPILSNNYGTAVFLQDDNFSYNQEKEACKQLQDKGLSVKCSDKTSEDDIKNEIGNGNKLFFGNTMAFYTKFENLANEYKDAMFVLVGEYENSNDDMRKKENINNNLHLIAWEHWKARYIAGYISAGVVEKLRSICYLQEEKEGEKSLYGNIIALNSFLKGISDARNNLYFSTKNVTFHNIIIKESNFDDNGKLKIDLENNYNCGIVHYHMKNNKNTMKNNINKYLNNNEKIRSVGYLEESDEIRCPNFLTLNAIASK</sequence>
<dbReference type="AlphaFoldDB" id="A0A1Y1V5Y2"/>
<evidence type="ECO:0000256" key="1">
    <source>
        <dbReference type="SAM" id="Phobius"/>
    </source>
</evidence>
<gene>
    <name evidence="2" type="ORF">BCR36DRAFT_371333</name>
</gene>
<accession>A0A1Y1V5Y2</accession>
<keyword evidence="1" id="KW-1133">Transmembrane helix</keyword>